<reference evidence="1 2" key="1">
    <citation type="submission" date="2015-07" db="EMBL/GenBank/DDBJ databases">
        <title>Draft genome sequence of a diazotrophic, plant growth-promoting rhizobacterium of the Pseudomonas syringae complex.</title>
        <authorList>
            <person name="Patten C.L."/>
            <person name="Jeong H."/>
        </authorList>
    </citation>
    <scope>NUCLEOTIDE SEQUENCE [LARGE SCALE GENOMIC DNA]</scope>
    <source>
        <strain evidence="1 2">GR12-2</strain>
    </source>
</reference>
<evidence type="ECO:0000313" key="1">
    <source>
        <dbReference type="EMBL" id="OCR22327.1"/>
    </source>
</evidence>
<comment type="caution">
    <text evidence="1">The sequence shown here is derived from an EMBL/GenBank/DDBJ whole genome shotgun (WGS) entry which is preliminary data.</text>
</comment>
<proteinExistence type="predicted"/>
<dbReference type="EMBL" id="LGSI01000068">
    <property type="protein sequence ID" value="OCR22327.1"/>
    <property type="molecule type" value="Genomic_DNA"/>
</dbReference>
<dbReference type="Proteomes" id="UP000093104">
    <property type="component" value="Unassembled WGS sequence"/>
</dbReference>
<accession>A0A1C7YZZ6</accession>
<gene>
    <name evidence="1" type="ORF">AFK24_24790</name>
</gene>
<organism evidence="1 2">
    <name type="scientific">Pseudomonas syringae</name>
    <dbReference type="NCBI Taxonomy" id="317"/>
    <lineage>
        <taxon>Bacteria</taxon>
        <taxon>Pseudomonadati</taxon>
        <taxon>Pseudomonadota</taxon>
        <taxon>Gammaproteobacteria</taxon>
        <taxon>Pseudomonadales</taxon>
        <taxon>Pseudomonadaceae</taxon>
        <taxon>Pseudomonas</taxon>
    </lineage>
</organism>
<sequence>MQPKSCQVGLGKRGMLEQQRTVTTLLPDDQIMWLVGRRMVGHLAHARHVMTLHASHLHGLAFAMGKADPLTDQRTGEDHQHGKQT</sequence>
<evidence type="ECO:0000313" key="2">
    <source>
        <dbReference type="Proteomes" id="UP000093104"/>
    </source>
</evidence>
<name>A0A1C7YZZ6_PSESX</name>
<dbReference type="AlphaFoldDB" id="A0A1C7YZZ6"/>
<protein>
    <submittedName>
        <fullName evidence="1">Uncharacterized protein</fullName>
    </submittedName>
</protein>